<evidence type="ECO:0000256" key="9">
    <source>
        <dbReference type="ARBA" id="ARBA00049563"/>
    </source>
</evidence>
<keyword evidence="8 10" id="KW-0460">Magnesium</keyword>
<dbReference type="GO" id="GO:0005524">
    <property type="term" value="F:ATP binding"/>
    <property type="evidence" value="ECO:0007669"/>
    <property type="project" value="UniProtKB-UniRule"/>
</dbReference>
<evidence type="ECO:0000256" key="10">
    <source>
        <dbReference type="HAMAP-Rule" id="MF_00185"/>
    </source>
</evidence>
<evidence type="ECO:0000313" key="14">
    <source>
        <dbReference type="EMBL" id="EKU26863.1"/>
    </source>
</evidence>
<comment type="subunit">
    <text evidence="10">Monomer.</text>
</comment>
<dbReference type="PANTHER" id="PTHR11088:SF60">
    <property type="entry name" value="TRNA DIMETHYLALLYLTRANSFERASE"/>
    <property type="match status" value="1"/>
</dbReference>
<comment type="caution">
    <text evidence="14">The sequence shown here is derived from an EMBL/GenBank/DDBJ whole genome shotgun (WGS) entry which is preliminary data.</text>
</comment>
<evidence type="ECO:0000256" key="7">
    <source>
        <dbReference type="ARBA" id="ARBA00022840"/>
    </source>
</evidence>
<protein>
    <recommendedName>
        <fullName evidence="10">tRNA dimethylallyltransferase</fullName>
        <ecNumber evidence="10">2.5.1.75</ecNumber>
    </recommendedName>
    <alternativeName>
        <fullName evidence="10">Dimethylallyl diphosphate:tRNA dimethylallyltransferase</fullName>
        <shortName evidence="10">DMAPP:tRNA dimethylallyltransferase</shortName>
        <shortName evidence="10">DMATase</shortName>
    </alternativeName>
    <alternativeName>
        <fullName evidence="10">Isopentenyl-diphosphate:tRNA isopentenyltransferase</fullName>
        <shortName evidence="10">IPP transferase</shortName>
        <shortName evidence="10">IPPT</shortName>
        <shortName evidence="10">IPTase</shortName>
    </alternativeName>
</protein>
<gene>
    <name evidence="10" type="primary">miaA</name>
    <name evidence="14" type="ORF">C683_1138</name>
</gene>
<evidence type="ECO:0000256" key="2">
    <source>
        <dbReference type="ARBA" id="ARBA00003213"/>
    </source>
</evidence>
<feature type="binding site" evidence="10">
    <location>
        <begin position="9"/>
        <end position="16"/>
    </location>
    <ligand>
        <name>ATP</name>
        <dbReference type="ChEBI" id="CHEBI:30616"/>
    </ligand>
</feature>
<name>K8ZJU2_9ENTE</name>
<dbReference type="Pfam" id="PF01715">
    <property type="entry name" value="IPPT"/>
    <property type="match status" value="1"/>
</dbReference>
<comment type="catalytic activity">
    <reaction evidence="9 10 11">
        <text>adenosine(37) in tRNA + dimethylallyl diphosphate = N(6)-dimethylallyladenosine(37) in tRNA + diphosphate</text>
        <dbReference type="Rhea" id="RHEA:26482"/>
        <dbReference type="Rhea" id="RHEA-COMP:10162"/>
        <dbReference type="Rhea" id="RHEA-COMP:10375"/>
        <dbReference type="ChEBI" id="CHEBI:33019"/>
        <dbReference type="ChEBI" id="CHEBI:57623"/>
        <dbReference type="ChEBI" id="CHEBI:74411"/>
        <dbReference type="ChEBI" id="CHEBI:74415"/>
        <dbReference type="EC" id="2.5.1.75"/>
    </reaction>
</comment>
<dbReference type="RefSeq" id="WP_009491939.1">
    <property type="nucleotide sequence ID" value="NZ_AMYT01000022.1"/>
</dbReference>
<feature type="site" description="Interaction with substrate tRNA" evidence="10">
    <location>
        <position position="100"/>
    </location>
</feature>
<comment type="caution">
    <text evidence="10">Lacks conserved residue(s) required for the propagation of feature annotation.</text>
</comment>
<dbReference type="EC" id="2.5.1.75" evidence="10"/>
<dbReference type="PATRIC" id="fig|1234409.3.peg.1090"/>
<dbReference type="GO" id="GO:0052381">
    <property type="term" value="F:tRNA dimethylallyltransferase activity"/>
    <property type="evidence" value="ECO:0007669"/>
    <property type="project" value="UniProtKB-UniRule"/>
</dbReference>
<dbReference type="InterPro" id="IPR018022">
    <property type="entry name" value="IPT"/>
</dbReference>
<dbReference type="STRING" id="1234409.C683_1138"/>
<dbReference type="InterPro" id="IPR027417">
    <property type="entry name" value="P-loop_NTPase"/>
</dbReference>
<proteinExistence type="inferred from homology"/>
<evidence type="ECO:0000256" key="3">
    <source>
        <dbReference type="ARBA" id="ARBA00005842"/>
    </source>
</evidence>
<keyword evidence="4 10" id="KW-0808">Transferase</keyword>
<reference evidence="14 15" key="1">
    <citation type="journal article" date="2013" name="Genome Announc.">
        <title>Draft Genome Sequence of Catellicoccus marimammalium, a Novel Species Commonly Found in Gull Feces.</title>
        <authorList>
            <person name="Weigand M.R."/>
            <person name="Ryu H."/>
            <person name="Bozcek L."/>
            <person name="Konstantinidis K.T."/>
            <person name="Santo Domingo J.W."/>
        </authorList>
    </citation>
    <scope>NUCLEOTIDE SEQUENCE [LARGE SCALE GENOMIC DNA]</scope>
    <source>
        <strain evidence="14 15">M35/04/3</strain>
    </source>
</reference>
<evidence type="ECO:0000256" key="12">
    <source>
        <dbReference type="RuleBase" id="RU003784"/>
    </source>
</evidence>
<evidence type="ECO:0000256" key="4">
    <source>
        <dbReference type="ARBA" id="ARBA00022679"/>
    </source>
</evidence>
<keyword evidence="5 10" id="KW-0819">tRNA processing</keyword>
<keyword evidence="15" id="KW-1185">Reference proteome</keyword>
<keyword evidence="7 10" id="KW-0067">ATP-binding</keyword>
<dbReference type="AlphaFoldDB" id="K8ZJU2"/>
<dbReference type="InterPro" id="IPR039657">
    <property type="entry name" value="Dimethylallyltransferase"/>
</dbReference>
<evidence type="ECO:0000256" key="8">
    <source>
        <dbReference type="ARBA" id="ARBA00022842"/>
    </source>
</evidence>
<evidence type="ECO:0000313" key="15">
    <source>
        <dbReference type="Proteomes" id="UP000016057"/>
    </source>
</evidence>
<dbReference type="eggNOG" id="COG0324">
    <property type="taxonomic scope" value="Bacteria"/>
</dbReference>
<evidence type="ECO:0000256" key="1">
    <source>
        <dbReference type="ARBA" id="ARBA00001946"/>
    </source>
</evidence>
<keyword evidence="6 10" id="KW-0547">Nucleotide-binding</keyword>
<dbReference type="Gene3D" id="3.40.50.300">
    <property type="entry name" value="P-loop containing nucleotide triphosphate hydrolases"/>
    <property type="match status" value="1"/>
</dbReference>
<comment type="cofactor">
    <cofactor evidence="1 10">
        <name>Mg(2+)</name>
        <dbReference type="ChEBI" id="CHEBI:18420"/>
    </cofactor>
</comment>
<evidence type="ECO:0000256" key="6">
    <source>
        <dbReference type="ARBA" id="ARBA00022741"/>
    </source>
</evidence>
<dbReference type="NCBIfam" id="TIGR00174">
    <property type="entry name" value="miaA"/>
    <property type="match status" value="1"/>
</dbReference>
<organism evidence="14 15">
    <name type="scientific">Catellicoccus marimammalium M35/04/3</name>
    <dbReference type="NCBI Taxonomy" id="1234409"/>
    <lineage>
        <taxon>Bacteria</taxon>
        <taxon>Bacillati</taxon>
        <taxon>Bacillota</taxon>
        <taxon>Bacilli</taxon>
        <taxon>Lactobacillales</taxon>
        <taxon>Enterococcaceae</taxon>
        <taxon>Catellicoccus</taxon>
    </lineage>
</organism>
<feature type="region of interest" description="Interaction with substrate tRNA" evidence="10">
    <location>
        <begin position="34"/>
        <end position="37"/>
    </location>
</feature>
<dbReference type="Gene3D" id="1.10.20.140">
    <property type="match status" value="1"/>
</dbReference>
<dbReference type="SUPFAM" id="SSF52540">
    <property type="entry name" value="P-loop containing nucleoside triphosphate hydrolases"/>
    <property type="match status" value="2"/>
</dbReference>
<accession>K8ZJU2</accession>
<comment type="function">
    <text evidence="2 10 12">Catalyzes the transfer of a dimethylallyl group onto the adenine at position 37 in tRNAs that read codons beginning with uridine, leading to the formation of N6-(dimethylallyl)adenosine (i(6)A).</text>
</comment>
<comment type="similarity">
    <text evidence="3 10 13">Belongs to the IPP transferase family.</text>
</comment>
<dbReference type="Proteomes" id="UP000016057">
    <property type="component" value="Unassembled WGS sequence"/>
</dbReference>
<dbReference type="OrthoDB" id="9776390at2"/>
<feature type="binding site" evidence="10">
    <location>
        <begin position="11"/>
        <end position="16"/>
    </location>
    <ligand>
        <name>substrate</name>
    </ligand>
</feature>
<dbReference type="PANTHER" id="PTHR11088">
    <property type="entry name" value="TRNA DIMETHYLALLYLTRANSFERASE"/>
    <property type="match status" value="1"/>
</dbReference>
<sequence>MQKVLVIAGPTAVGKTALSIEWAKKWNGEIISGDSMQVYKKLDIGTAKVKPEEMQGIPHYLLDYKEPTVEYSVADFQKDGRKAIAEIAQKGKLPIIVGGTGLYLQSLLYDFHLGTKEETISKEVKEQVAQWQEEKTAQELWEELKQRDEKTAQTIHPNNRRRVARALEVVLSTGESFQQKETPQPLYDFQLIILNTDRERLYDRINQRVDLMMEEGLLDEAQWVQMLGPVQSSRGIGYKEFMPYFSGEISLEEAINDVKQHSRQYAKRQLTWFRNRLSGTWLDLWQEGEKERVEKEVQEWLKN</sequence>
<evidence type="ECO:0000256" key="11">
    <source>
        <dbReference type="RuleBase" id="RU003783"/>
    </source>
</evidence>
<dbReference type="GO" id="GO:0006400">
    <property type="term" value="P:tRNA modification"/>
    <property type="evidence" value="ECO:0007669"/>
    <property type="project" value="TreeGrafter"/>
</dbReference>
<evidence type="ECO:0000256" key="5">
    <source>
        <dbReference type="ARBA" id="ARBA00022694"/>
    </source>
</evidence>
<evidence type="ECO:0000256" key="13">
    <source>
        <dbReference type="RuleBase" id="RU003785"/>
    </source>
</evidence>
<dbReference type="EMBL" id="AMYT01000022">
    <property type="protein sequence ID" value="EKU26863.1"/>
    <property type="molecule type" value="Genomic_DNA"/>
</dbReference>
<dbReference type="HAMAP" id="MF_00185">
    <property type="entry name" value="IPP_trans"/>
    <property type="match status" value="1"/>
</dbReference>